<dbReference type="Pfam" id="PF01061">
    <property type="entry name" value="ABC2_membrane"/>
    <property type="match status" value="1"/>
</dbReference>
<reference evidence="12" key="1">
    <citation type="journal article" date="2019" name="Int. J. Syst. Evol. Microbiol.">
        <title>The Global Catalogue of Microorganisms (GCM) 10K type strain sequencing project: providing services to taxonomists for standard genome sequencing and annotation.</title>
        <authorList>
            <consortium name="The Broad Institute Genomics Platform"/>
            <consortium name="The Broad Institute Genome Sequencing Center for Infectious Disease"/>
            <person name="Wu L."/>
            <person name="Ma J."/>
        </authorList>
    </citation>
    <scope>NUCLEOTIDE SEQUENCE [LARGE SCALE GENOMIC DNA]</scope>
    <source>
        <strain evidence="12">JCM 11650</strain>
    </source>
</reference>
<dbReference type="EMBL" id="JBHUFL010000003">
    <property type="protein sequence ID" value="MFD1836493.1"/>
    <property type="molecule type" value="Genomic_DNA"/>
</dbReference>
<comment type="subcellular location">
    <subcellularLocation>
        <location evidence="1">Cell inner membrane</location>
        <topology evidence="1">Multi-pass membrane protein</topology>
    </subcellularLocation>
    <subcellularLocation>
        <location evidence="9">Cell membrane</location>
        <topology evidence="9">Multi-pass membrane protein</topology>
    </subcellularLocation>
</comment>
<keyword evidence="6 9" id="KW-0812">Transmembrane</keyword>
<evidence type="ECO:0000259" key="10">
    <source>
        <dbReference type="PROSITE" id="PS51012"/>
    </source>
</evidence>
<dbReference type="RefSeq" id="WP_343906001.1">
    <property type="nucleotide sequence ID" value="NZ_BAAAIS010000003.1"/>
</dbReference>
<evidence type="ECO:0000256" key="7">
    <source>
        <dbReference type="ARBA" id="ARBA00022989"/>
    </source>
</evidence>
<keyword evidence="5" id="KW-0997">Cell inner membrane</keyword>
<evidence type="ECO:0000256" key="8">
    <source>
        <dbReference type="ARBA" id="ARBA00023136"/>
    </source>
</evidence>
<feature type="transmembrane region" description="Helical" evidence="9">
    <location>
        <begin position="89"/>
        <end position="110"/>
    </location>
</feature>
<name>A0ABW4Q474_9MICO</name>
<feature type="transmembrane region" description="Helical" evidence="9">
    <location>
        <begin position="168"/>
        <end position="194"/>
    </location>
</feature>
<dbReference type="InterPro" id="IPR013525">
    <property type="entry name" value="ABC2_TM"/>
</dbReference>
<evidence type="ECO:0000256" key="5">
    <source>
        <dbReference type="ARBA" id="ARBA00022519"/>
    </source>
</evidence>
<dbReference type="Proteomes" id="UP001597280">
    <property type="component" value="Unassembled WGS sequence"/>
</dbReference>
<feature type="transmembrane region" description="Helical" evidence="9">
    <location>
        <begin position="62"/>
        <end position="82"/>
    </location>
</feature>
<keyword evidence="12" id="KW-1185">Reference proteome</keyword>
<evidence type="ECO:0000256" key="1">
    <source>
        <dbReference type="ARBA" id="ARBA00004429"/>
    </source>
</evidence>
<evidence type="ECO:0000313" key="12">
    <source>
        <dbReference type="Proteomes" id="UP001597280"/>
    </source>
</evidence>
<protein>
    <recommendedName>
        <fullName evidence="9">Transport permease protein</fullName>
    </recommendedName>
</protein>
<proteinExistence type="inferred from homology"/>
<keyword evidence="7 9" id="KW-1133">Transmembrane helix</keyword>
<dbReference type="PROSITE" id="PS51012">
    <property type="entry name" value="ABC_TM2"/>
    <property type="match status" value="1"/>
</dbReference>
<feature type="transmembrane region" description="Helical" evidence="9">
    <location>
        <begin position="200"/>
        <end position="218"/>
    </location>
</feature>
<dbReference type="PANTHER" id="PTHR30413">
    <property type="entry name" value="INNER MEMBRANE TRANSPORT PERMEASE"/>
    <property type="match status" value="1"/>
</dbReference>
<feature type="transmembrane region" description="Helical" evidence="9">
    <location>
        <begin position="130"/>
        <end position="156"/>
    </location>
</feature>
<feature type="domain" description="ABC transmembrane type-2" evidence="10">
    <location>
        <begin position="56"/>
        <end position="302"/>
    </location>
</feature>
<keyword evidence="3 9" id="KW-0813">Transport</keyword>
<comment type="caution">
    <text evidence="11">The sequence shown here is derived from an EMBL/GenBank/DDBJ whole genome shotgun (WGS) entry which is preliminary data.</text>
</comment>
<dbReference type="InterPro" id="IPR047817">
    <property type="entry name" value="ABC2_TM_bact-type"/>
</dbReference>
<evidence type="ECO:0000256" key="9">
    <source>
        <dbReference type="RuleBase" id="RU361157"/>
    </source>
</evidence>
<sequence>MTATAPTRRTPSAAERAEGWKAPGQDAGWLNPLKERFLLRLLVKKELRVRYRGSVLGMVWSYVKPAVQFLVFYIAMGVFLELNKGTPAYAVYLFSGIVVVNLFGEVFGNATRSITGNGALVSKIYIPSQLFPWASMMVALVHFLPQLLVLVVGAVLNGWLPSPTAAVAFLLGMLILLVFTMGLGMLTAALNAAFRDVENFVDLIVMVATWLSPVLYRIDMVQKSLDGTIWWWLYQLNPLTIVVQLFHVAFWRYSKPVVDELATDHPFAYTLAQPGEPYGLWWAGLLIAVAVFVVGTIVFERSKRRFAQEL</sequence>
<dbReference type="PANTHER" id="PTHR30413:SF8">
    <property type="entry name" value="TRANSPORT PERMEASE PROTEIN"/>
    <property type="match status" value="1"/>
</dbReference>
<accession>A0ABW4Q474</accession>
<evidence type="ECO:0000256" key="3">
    <source>
        <dbReference type="ARBA" id="ARBA00022448"/>
    </source>
</evidence>
<evidence type="ECO:0000256" key="4">
    <source>
        <dbReference type="ARBA" id="ARBA00022475"/>
    </source>
</evidence>
<organism evidence="11 12">
    <name type="scientific">Brachybacterium rhamnosum</name>
    <dbReference type="NCBI Taxonomy" id="173361"/>
    <lineage>
        <taxon>Bacteria</taxon>
        <taxon>Bacillati</taxon>
        <taxon>Actinomycetota</taxon>
        <taxon>Actinomycetes</taxon>
        <taxon>Micrococcales</taxon>
        <taxon>Dermabacteraceae</taxon>
        <taxon>Brachybacterium</taxon>
    </lineage>
</organism>
<gene>
    <name evidence="11" type="ORF">ACFSDA_15615</name>
</gene>
<evidence type="ECO:0000256" key="2">
    <source>
        <dbReference type="ARBA" id="ARBA00007783"/>
    </source>
</evidence>
<keyword evidence="4 9" id="KW-1003">Cell membrane</keyword>
<feature type="transmembrane region" description="Helical" evidence="9">
    <location>
        <begin position="230"/>
        <end position="251"/>
    </location>
</feature>
<keyword evidence="8 9" id="KW-0472">Membrane</keyword>
<evidence type="ECO:0000313" key="11">
    <source>
        <dbReference type="EMBL" id="MFD1836493.1"/>
    </source>
</evidence>
<evidence type="ECO:0000256" key="6">
    <source>
        <dbReference type="ARBA" id="ARBA00022692"/>
    </source>
</evidence>
<feature type="transmembrane region" description="Helical" evidence="9">
    <location>
        <begin position="279"/>
        <end position="299"/>
    </location>
</feature>
<comment type="similarity">
    <text evidence="2 9">Belongs to the ABC-2 integral membrane protein family.</text>
</comment>